<dbReference type="EMBL" id="MU129007">
    <property type="protein sequence ID" value="KAF9510966.1"/>
    <property type="molecule type" value="Genomic_DNA"/>
</dbReference>
<evidence type="ECO:0000313" key="2">
    <source>
        <dbReference type="EMBL" id="KAF9510966.1"/>
    </source>
</evidence>
<dbReference type="AlphaFoldDB" id="A0A9P6DQC8"/>
<keyword evidence="3" id="KW-1185">Reference proteome</keyword>
<name>A0A9P6DQC8_9AGAM</name>
<comment type="caution">
    <text evidence="2">The sequence shown here is derived from an EMBL/GenBank/DDBJ whole genome shotgun (WGS) entry which is preliminary data.</text>
</comment>
<proteinExistence type="predicted"/>
<organism evidence="2 3">
    <name type="scientific">Hydnum rufescens UP504</name>
    <dbReference type="NCBI Taxonomy" id="1448309"/>
    <lineage>
        <taxon>Eukaryota</taxon>
        <taxon>Fungi</taxon>
        <taxon>Dikarya</taxon>
        <taxon>Basidiomycota</taxon>
        <taxon>Agaricomycotina</taxon>
        <taxon>Agaricomycetes</taxon>
        <taxon>Cantharellales</taxon>
        <taxon>Hydnaceae</taxon>
        <taxon>Hydnum</taxon>
    </lineage>
</organism>
<dbReference type="Proteomes" id="UP000886523">
    <property type="component" value="Unassembled WGS sequence"/>
</dbReference>
<feature type="region of interest" description="Disordered" evidence="1">
    <location>
        <begin position="83"/>
        <end position="195"/>
    </location>
</feature>
<gene>
    <name evidence="2" type="ORF">BS47DRAFT_1213734</name>
</gene>
<feature type="compositionally biased region" description="Basic residues" evidence="1">
    <location>
        <begin position="149"/>
        <end position="160"/>
    </location>
</feature>
<accession>A0A9P6DQC8</accession>
<feature type="compositionally biased region" description="Gly residues" evidence="1">
    <location>
        <begin position="89"/>
        <end position="104"/>
    </location>
</feature>
<evidence type="ECO:0000256" key="1">
    <source>
        <dbReference type="SAM" id="MobiDB-lite"/>
    </source>
</evidence>
<sequence length="195" mass="21828">MFTLFRALDSRKRSREEHQVSLKRLKLEHRERDKEREERERVRWHEREVLRLQIQLERAKRGETATDIGEEDDFSPHRDPTGTVIAGANSGGVGSSTGVGGGSGEMAPLQHLQHHLESHEREREDDPRLDLGGATHHHQQHLQPQHVSQHLHRHHSHHGLHTAGSTDGLGSGGAGDATMDALANLRSEGSSNLRS</sequence>
<evidence type="ECO:0000313" key="3">
    <source>
        <dbReference type="Proteomes" id="UP000886523"/>
    </source>
</evidence>
<protein>
    <submittedName>
        <fullName evidence="2">Uncharacterized protein</fullName>
    </submittedName>
</protein>
<feature type="compositionally biased region" description="Basic and acidic residues" evidence="1">
    <location>
        <begin position="114"/>
        <end position="129"/>
    </location>
</feature>
<reference evidence="2" key="1">
    <citation type="journal article" date="2020" name="Nat. Commun.">
        <title>Large-scale genome sequencing of mycorrhizal fungi provides insights into the early evolution of symbiotic traits.</title>
        <authorList>
            <person name="Miyauchi S."/>
            <person name="Kiss E."/>
            <person name="Kuo A."/>
            <person name="Drula E."/>
            <person name="Kohler A."/>
            <person name="Sanchez-Garcia M."/>
            <person name="Morin E."/>
            <person name="Andreopoulos B."/>
            <person name="Barry K.W."/>
            <person name="Bonito G."/>
            <person name="Buee M."/>
            <person name="Carver A."/>
            <person name="Chen C."/>
            <person name="Cichocki N."/>
            <person name="Clum A."/>
            <person name="Culley D."/>
            <person name="Crous P.W."/>
            <person name="Fauchery L."/>
            <person name="Girlanda M."/>
            <person name="Hayes R.D."/>
            <person name="Keri Z."/>
            <person name="LaButti K."/>
            <person name="Lipzen A."/>
            <person name="Lombard V."/>
            <person name="Magnuson J."/>
            <person name="Maillard F."/>
            <person name="Murat C."/>
            <person name="Nolan M."/>
            <person name="Ohm R.A."/>
            <person name="Pangilinan J."/>
            <person name="Pereira M.F."/>
            <person name="Perotto S."/>
            <person name="Peter M."/>
            <person name="Pfister S."/>
            <person name="Riley R."/>
            <person name="Sitrit Y."/>
            <person name="Stielow J.B."/>
            <person name="Szollosi G."/>
            <person name="Zifcakova L."/>
            <person name="Stursova M."/>
            <person name="Spatafora J.W."/>
            <person name="Tedersoo L."/>
            <person name="Vaario L.M."/>
            <person name="Yamada A."/>
            <person name="Yan M."/>
            <person name="Wang P."/>
            <person name="Xu J."/>
            <person name="Bruns T."/>
            <person name="Baldrian P."/>
            <person name="Vilgalys R."/>
            <person name="Dunand C."/>
            <person name="Henrissat B."/>
            <person name="Grigoriev I.V."/>
            <person name="Hibbett D."/>
            <person name="Nagy L.G."/>
            <person name="Martin F.M."/>
        </authorList>
    </citation>
    <scope>NUCLEOTIDE SEQUENCE</scope>
    <source>
        <strain evidence="2">UP504</strain>
    </source>
</reference>